<proteinExistence type="predicted"/>
<comment type="caution">
    <text evidence="1">The sequence shown here is derived from an EMBL/GenBank/DDBJ whole genome shotgun (WGS) entry which is preliminary data.</text>
</comment>
<evidence type="ECO:0000313" key="2">
    <source>
        <dbReference type="Proteomes" id="UP000826195"/>
    </source>
</evidence>
<accession>A0AAV7HT42</accession>
<evidence type="ECO:0000313" key="1">
    <source>
        <dbReference type="EMBL" id="KAH0534815.1"/>
    </source>
</evidence>
<sequence>MKDFAQLSRSTKYRILRKCRKATSSNDDSSFTGDFHTQTIRTSYNNCLNSLRCLLYSHLNDNWYEFRPNPEEFFQEFIRFSSKGGLVFLENF</sequence>
<name>A0AAV7HT42_COTGL</name>
<dbReference type="AlphaFoldDB" id="A0AAV7HT42"/>
<organism evidence="1 2">
    <name type="scientific">Cotesia glomerata</name>
    <name type="common">Lepidopteran parasitic wasp</name>
    <name type="synonym">Apanteles glomeratus</name>
    <dbReference type="NCBI Taxonomy" id="32391"/>
    <lineage>
        <taxon>Eukaryota</taxon>
        <taxon>Metazoa</taxon>
        <taxon>Ecdysozoa</taxon>
        <taxon>Arthropoda</taxon>
        <taxon>Hexapoda</taxon>
        <taxon>Insecta</taxon>
        <taxon>Pterygota</taxon>
        <taxon>Neoptera</taxon>
        <taxon>Endopterygota</taxon>
        <taxon>Hymenoptera</taxon>
        <taxon>Apocrita</taxon>
        <taxon>Ichneumonoidea</taxon>
        <taxon>Braconidae</taxon>
        <taxon>Microgastrinae</taxon>
        <taxon>Cotesia</taxon>
    </lineage>
</organism>
<protein>
    <submittedName>
        <fullName evidence="1">Uncharacterized protein</fullName>
    </submittedName>
</protein>
<dbReference type="EMBL" id="JAHXZJ010002982">
    <property type="protein sequence ID" value="KAH0534815.1"/>
    <property type="molecule type" value="Genomic_DNA"/>
</dbReference>
<gene>
    <name evidence="1" type="ORF">KQX54_008856</name>
</gene>
<keyword evidence="2" id="KW-1185">Reference proteome</keyword>
<dbReference type="Proteomes" id="UP000826195">
    <property type="component" value="Unassembled WGS sequence"/>
</dbReference>
<reference evidence="1 2" key="1">
    <citation type="journal article" date="2021" name="J. Hered.">
        <title>A chromosome-level genome assembly of the parasitoid wasp, Cotesia glomerata (Hymenoptera: Braconidae).</title>
        <authorList>
            <person name="Pinto B.J."/>
            <person name="Weis J.J."/>
            <person name="Gamble T."/>
            <person name="Ode P.J."/>
            <person name="Paul R."/>
            <person name="Zaspel J.M."/>
        </authorList>
    </citation>
    <scope>NUCLEOTIDE SEQUENCE [LARGE SCALE GENOMIC DNA]</scope>
    <source>
        <strain evidence="1">CgM1</strain>
    </source>
</reference>